<dbReference type="GO" id="GO:0033698">
    <property type="term" value="C:Rpd3L complex"/>
    <property type="evidence" value="ECO:0007669"/>
    <property type="project" value="TreeGrafter"/>
</dbReference>
<sequence length="483" mass="54474">MDAKIQKQPYQNHTAGSSPTILNNNNNNQKTQVESDNEQLLTSNFTRHVIKQRSGNFPHYERRPNSNYIYPRVSSNESTNRGNKLLQGSNFVSRRKLNTDLYENVVFYNGSEHKLLTRTNRLSDNNKKRKLNNFTQISSSGGGSSTDDDNEEHNEEGKEEDGDDGENIIDLNTIAHVEEILRPIESLSDVVTHQPIKRTFMNNKILRLLELQTALMIEKAQLSSSSFSDLLNVFLEDDPLPYLCHKIQLPDYDHNLHVDENAEYIPKGDNTINIIATEDKETGEAASARNNCTNTGLNSKDGDDSLGNIQTDEQNVATSTSIIANETRIGVRESNAGDDNDDDDDDAFFALPQYKTSLLLEKLIGLATDSESPITEDDVENTRQLTQIVLQRNQEFIKNLQKIRLALFKAERIRSRIVSWAKEYANIPEDDVTIPSQLKIVKRSLISATTNLTVADESKNEEVNDNQGNPKQSEDDTDDVENT</sequence>
<dbReference type="EMBL" id="UFAJ01000261">
    <property type="protein sequence ID" value="SSD60060.1"/>
    <property type="molecule type" value="Genomic_DNA"/>
</dbReference>
<dbReference type="InterPro" id="IPR013904">
    <property type="entry name" value="RXT2_N"/>
</dbReference>
<protein>
    <recommendedName>
        <fullName evidence="2">Transcriptional regulatory protein RXT2 N-terminal domain-containing protein</fullName>
    </recommendedName>
</protein>
<feature type="compositionally biased region" description="Polar residues" evidence="1">
    <location>
        <begin position="8"/>
        <end position="22"/>
    </location>
</feature>
<name>A0A376B7H3_9ASCO</name>
<dbReference type="VEuPathDB" id="FungiDB:SCODWIG_01821"/>
<dbReference type="GO" id="GO:0005829">
    <property type="term" value="C:cytosol"/>
    <property type="evidence" value="ECO:0007669"/>
    <property type="project" value="TreeGrafter"/>
</dbReference>
<dbReference type="PANTHER" id="PTHR28232:SF1">
    <property type="entry name" value="TRANSCRIPTIONAL REGULATORY PROTEIN RXT2"/>
    <property type="match status" value="1"/>
</dbReference>
<keyword evidence="4" id="KW-1185">Reference proteome</keyword>
<feature type="region of interest" description="Disordered" evidence="1">
    <location>
        <begin position="455"/>
        <end position="483"/>
    </location>
</feature>
<evidence type="ECO:0000313" key="4">
    <source>
        <dbReference type="Proteomes" id="UP000262825"/>
    </source>
</evidence>
<feature type="domain" description="Transcriptional regulatory protein RXT2 N-terminal" evidence="2">
    <location>
        <begin position="79"/>
        <end position="235"/>
    </location>
</feature>
<feature type="compositionally biased region" description="Acidic residues" evidence="1">
    <location>
        <begin position="146"/>
        <end position="167"/>
    </location>
</feature>
<feature type="region of interest" description="Disordered" evidence="1">
    <location>
        <begin position="1"/>
        <end position="33"/>
    </location>
</feature>
<dbReference type="AlphaFoldDB" id="A0A376B7H3"/>
<dbReference type="Proteomes" id="UP000262825">
    <property type="component" value="Unassembled WGS sequence"/>
</dbReference>
<reference evidence="4" key="1">
    <citation type="submission" date="2018-06" db="EMBL/GenBank/DDBJ databases">
        <authorList>
            <person name="Guldener U."/>
        </authorList>
    </citation>
    <scope>NUCLEOTIDE SEQUENCE [LARGE SCALE GENOMIC DNA]</scope>
    <source>
        <strain evidence="4">UTAD17</strain>
    </source>
</reference>
<dbReference type="InterPro" id="IPR039602">
    <property type="entry name" value="Rxt2"/>
</dbReference>
<evidence type="ECO:0000313" key="3">
    <source>
        <dbReference type="EMBL" id="SSD60060.1"/>
    </source>
</evidence>
<evidence type="ECO:0000256" key="1">
    <source>
        <dbReference type="SAM" id="MobiDB-lite"/>
    </source>
</evidence>
<feature type="region of interest" description="Disordered" evidence="1">
    <location>
        <begin position="126"/>
        <end position="167"/>
    </location>
</feature>
<organism evidence="3 4">
    <name type="scientific">Saccharomycodes ludwigii</name>
    <dbReference type="NCBI Taxonomy" id="36035"/>
    <lineage>
        <taxon>Eukaryota</taxon>
        <taxon>Fungi</taxon>
        <taxon>Dikarya</taxon>
        <taxon>Ascomycota</taxon>
        <taxon>Saccharomycotina</taxon>
        <taxon>Saccharomycetes</taxon>
        <taxon>Saccharomycodales</taxon>
        <taxon>Saccharomycodaceae</taxon>
        <taxon>Saccharomycodes</taxon>
    </lineage>
</organism>
<accession>A0A376B7H3</accession>
<dbReference type="PANTHER" id="PTHR28232">
    <property type="entry name" value="TRANSCRIPTIONAL REGULATORY PROTEIN RXT2"/>
    <property type="match status" value="1"/>
</dbReference>
<dbReference type="Pfam" id="PF08595">
    <property type="entry name" value="RXT2_N"/>
    <property type="match status" value="1"/>
</dbReference>
<proteinExistence type="predicted"/>
<evidence type="ECO:0000259" key="2">
    <source>
        <dbReference type="Pfam" id="PF08595"/>
    </source>
</evidence>
<gene>
    <name evidence="3" type="ORF">SCODWIG_01821</name>
</gene>